<dbReference type="EMBL" id="JAWDJO010000217">
    <property type="protein sequence ID" value="KAL1889398.1"/>
    <property type="molecule type" value="Genomic_DNA"/>
</dbReference>
<accession>A0ABR3YMI5</accession>
<proteinExistence type="predicted"/>
<sequence length="94" mass="10221">MFGPRVSAAVQCQDSAYSIPKHRGHLCLQYALLEKDSHGEPCALDINERDFIAAISTDNIAILQAMVAHTGSGISVDHFVKAAQLDAQDLPRPY</sequence>
<dbReference type="Proteomes" id="UP001583280">
    <property type="component" value="Unassembled WGS sequence"/>
</dbReference>
<evidence type="ECO:0000313" key="1">
    <source>
        <dbReference type="EMBL" id="KAL1889398.1"/>
    </source>
</evidence>
<reference evidence="1 2" key="1">
    <citation type="journal article" date="2024" name="IMA Fungus">
        <title>IMA Genome - F19 : A genome assembly and annotation guide to empower mycologists, including annotated draft genome sequences of Ceratocystis pirilliformis, Diaporthe australafricana, Fusarium ophioides, Paecilomyces lecythidis, and Sporothrix stenoceras.</title>
        <authorList>
            <person name="Aylward J."/>
            <person name="Wilson A.M."/>
            <person name="Visagie C.M."/>
            <person name="Spraker J."/>
            <person name="Barnes I."/>
            <person name="Buitendag C."/>
            <person name="Ceriani C."/>
            <person name="Del Mar Angel L."/>
            <person name="du Plessis D."/>
            <person name="Fuchs T."/>
            <person name="Gasser K."/>
            <person name="Kramer D."/>
            <person name="Li W."/>
            <person name="Munsamy K."/>
            <person name="Piso A."/>
            <person name="Price J.L."/>
            <person name="Sonnekus B."/>
            <person name="Thomas C."/>
            <person name="van der Nest A."/>
            <person name="van Dijk A."/>
            <person name="van Heerden A."/>
            <person name="van Vuuren N."/>
            <person name="Yilmaz N."/>
            <person name="Duong T.A."/>
            <person name="van der Merwe N.A."/>
            <person name="Wingfield M.J."/>
            <person name="Wingfield B.D."/>
        </authorList>
    </citation>
    <scope>NUCLEOTIDE SEQUENCE [LARGE SCALE GENOMIC DNA]</scope>
    <source>
        <strain evidence="1 2">CMW 12675</strain>
    </source>
</reference>
<keyword evidence="2" id="KW-1185">Reference proteome</keyword>
<evidence type="ECO:0000313" key="2">
    <source>
        <dbReference type="Proteomes" id="UP001583280"/>
    </source>
</evidence>
<comment type="caution">
    <text evidence="1">The sequence shown here is derived from an EMBL/GenBank/DDBJ whole genome shotgun (WGS) entry which is preliminary data.</text>
</comment>
<name>A0ABR3YMI5_9PEZI</name>
<organism evidence="1 2">
    <name type="scientific">Ceratocystis pirilliformis</name>
    <dbReference type="NCBI Taxonomy" id="259994"/>
    <lineage>
        <taxon>Eukaryota</taxon>
        <taxon>Fungi</taxon>
        <taxon>Dikarya</taxon>
        <taxon>Ascomycota</taxon>
        <taxon>Pezizomycotina</taxon>
        <taxon>Sordariomycetes</taxon>
        <taxon>Hypocreomycetidae</taxon>
        <taxon>Microascales</taxon>
        <taxon>Ceratocystidaceae</taxon>
        <taxon>Ceratocystis</taxon>
    </lineage>
</organism>
<gene>
    <name evidence="1" type="ORF">Cpir12675_005798</name>
</gene>
<protein>
    <submittedName>
        <fullName evidence="1">Uncharacterized protein</fullName>
    </submittedName>
</protein>